<evidence type="ECO:0000313" key="4">
    <source>
        <dbReference type="Proteomes" id="UP000838763"/>
    </source>
</evidence>
<feature type="region of interest" description="Disordered" evidence="1">
    <location>
        <begin position="93"/>
        <end position="112"/>
    </location>
</feature>
<dbReference type="Proteomes" id="UP000838763">
    <property type="component" value="Unassembled WGS sequence"/>
</dbReference>
<evidence type="ECO:0000313" key="3">
    <source>
        <dbReference type="EMBL" id="CAI4214569.1"/>
    </source>
</evidence>
<dbReference type="AlphaFoldDB" id="A0A9P1H238"/>
<gene>
    <name evidence="3" type="ORF">PPNO1_LOCUS4300</name>
</gene>
<feature type="compositionally biased region" description="Polar residues" evidence="1">
    <location>
        <begin position="101"/>
        <end position="112"/>
    </location>
</feature>
<reference evidence="3" key="1">
    <citation type="submission" date="2022-11" db="EMBL/GenBank/DDBJ databases">
        <authorList>
            <person name="Scott C."/>
            <person name="Bruce N."/>
        </authorList>
    </citation>
    <scope>NUCLEOTIDE SEQUENCE</scope>
</reference>
<keyword evidence="4" id="KW-1185">Reference proteome</keyword>
<protein>
    <submittedName>
        <fullName evidence="3">Uncharacterized protein</fullName>
    </submittedName>
</protein>
<name>A0A9P1H238_9PEZI</name>
<evidence type="ECO:0000256" key="1">
    <source>
        <dbReference type="SAM" id="MobiDB-lite"/>
    </source>
</evidence>
<feature type="chain" id="PRO_5040499810" evidence="2">
    <location>
        <begin position="21"/>
        <end position="112"/>
    </location>
</feature>
<comment type="caution">
    <text evidence="3">The sequence shown here is derived from an EMBL/GenBank/DDBJ whole genome shotgun (WGS) entry which is preliminary data.</text>
</comment>
<dbReference type="EMBL" id="CALLCH030000011">
    <property type="protein sequence ID" value="CAI4214569.1"/>
    <property type="molecule type" value="Genomic_DNA"/>
</dbReference>
<proteinExistence type="predicted"/>
<accession>A0A9P1H238</accession>
<organism evidence="3 4">
    <name type="scientific">Parascedosporium putredinis</name>
    <dbReference type="NCBI Taxonomy" id="1442378"/>
    <lineage>
        <taxon>Eukaryota</taxon>
        <taxon>Fungi</taxon>
        <taxon>Dikarya</taxon>
        <taxon>Ascomycota</taxon>
        <taxon>Pezizomycotina</taxon>
        <taxon>Sordariomycetes</taxon>
        <taxon>Hypocreomycetidae</taxon>
        <taxon>Microascales</taxon>
        <taxon>Microascaceae</taxon>
        <taxon>Parascedosporium</taxon>
    </lineage>
</organism>
<feature type="signal peptide" evidence="2">
    <location>
        <begin position="1"/>
        <end position="20"/>
    </location>
</feature>
<evidence type="ECO:0000256" key="2">
    <source>
        <dbReference type="SAM" id="SignalP"/>
    </source>
</evidence>
<sequence length="112" mass="12224">MSKLLLQVATFASLFLDVYSAPTNVAGVEVAGLSPDLPPYEIFIEGPSDSLTLESTGISPAQLYNMSLELVNNPELFASELEARDFGPLEKRYTDRCLSPDNPSDPWSQTDP</sequence>
<keyword evidence="2" id="KW-0732">Signal</keyword>